<dbReference type="EMBL" id="ML120509">
    <property type="protein sequence ID" value="RPA90964.1"/>
    <property type="molecule type" value="Genomic_DNA"/>
</dbReference>
<dbReference type="InterPro" id="IPR002110">
    <property type="entry name" value="Ankyrin_rpt"/>
</dbReference>
<organism evidence="2 3">
    <name type="scientific">Choiromyces venosus 120613-1</name>
    <dbReference type="NCBI Taxonomy" id="1336337"/>
    <lineage>
        <taxon>Eukaryota</taxon>
        <taxon>Fungi</taxon>
        <taxon>Dikarya</taxon>
        <taxon>Ascomycota</taxon>
        <taxon>Pezizomycotina</taxon>
        <taxon>Pezizomycetes</taxon>
        <taxon>Pezizales</taxon>
        <taxon>Tuberaceae</taxon>
        <taxon>Choiromyces</taxon>
    </lineage>
</organism>
<dbReference type="Proteomes" id="UP000276215">
    <property type="component" value="Unassembled WGS sequence"/>
</dbReference>
<gene>
    <name evidence="2" type="ORF">L873DRAFT_360917</name>
</gene>
<reference evidence="2 3" key="1">
    <citation type="journal article" date="2018" name="Nat. Ecol. Evol.">
        <title>Pezizomycetes genomes reveal the molecular basis of ectomycorrhizal truffle lifestyle.</title>
        <authorList>
            <person name="Murat C."/>
            <person name="Payen T."/>
            <person name="Noel B."/>
            <person name="Kuo A."/>
            <person name="Morin E."/>
            <person name="Chen J."/>
            <person name="Kohler A."/>
            <person name="Krizsan K."/>
            <person name="Balestrini R."/>
            <person name="Da Silva C."/>
            <person name="Montanini B."/>
            <person name="Hainaut M."/>
            <person name="Levati E."/>
            <person name="Barry K.W."/>
            <person name="Belfiori B."/>
            <person name="Cichocki N."/>
            <person name="Clum A."/>
            <person name="Dockter R.B."/>
            <person name="Fauchery L."/>
            <person name="Guy J."/>
            <person name="Iotti M."/>
            <person name="Le Tacon F."/>
            <person name="Lindquist E.A."/>
            <person name="Lipzen A."/>
            <person name="Malagnac F."/>
            <person name="Mello A."/>
            <person name="Molinier V."/>
            <person name="Miyauchi S."/>
            <person name="Poulain J."/>
            <person name="Riccioni C."/>
            <person name="Rubini A."/>
            <person name="Sitrit Y."/>
            <person name="Splivallo R."/>
            <person name="Traeger S."/>
            <person name="Wang M."/>
            <person name="Zifcakova L."/>
            <person name="Wipf D."/>
            <person name="Zambonelli A."/>
            <person name="Paolocci F."/>
            <person name="Nowrousian M."/>
            <person name="Ottonello S."/>
            <person name="Baldrian P."/>
            <person name="Spatafora J.W."/>
            <person name="Henrissat B."/>
            <person name="Nagy L.G."/>
            <person name="Aury J.M."/>
            <person name="Wincker P."/>
            <person name="Grigoriev I.V."/>
            <person name="Bonfante P."/>
            <person name="Martin F.M."/>
        </authorList>
    </citation>
    <scope>NUCLEOTIDE SEQUENCE [LARGE SCALE GENOMIC DNA]</scope>
    <source>
        <strain evidence="2 3">120613-1</strain>
    </source>
</reference>
<name>A0A3N4JAW6_9PEZI</name>
<dbReference type="Pfam" id="PF12796">
    <property type="entry name" value="Ank_2"/>
    <property type="match status" value="1"/>
</dbReference>
<proteinExistence type="predicted"/>
<dbReference type="Gene3D" id="1.25.40.20">
    <property type="entry name" value="Ankyrin repeat-containing domain"/>
    <property type="match status" value="1"/>
</dbReference>
<dbReference type="InterPro" id="IPR036770">
    <property type="entry name" value="Ankyrin_rpt-contain_sf"/>
</dbReference>
<keyword evidence="3" id="KW-1185">Reference proteome</keyword>
<protein>
    <submittedName>
        <fullName evidence="2">Uncharacterized protein</fullName>
    </submittedName>
</protein>
<feature type="region of interest" description="Disordered" evidence="1">
    <location>
        <begin position="56"/>
        <end position="108"/>
    </location>
</feature>
<evidence type="ECO:0000313" key="3">
    <source>
        <dbReference type="Proteomes" id="UP000276215"/>
    </source>
</evidence>
<evidence type="ECO:0000313" key="2">
    <source>
        <dbReference type="EMBL" id="RPA90964.1"/>
    </source>
</evidence>
<dbReference type="OrthoDB" id="20872at2759"/>
<accession>A0A3N4JAW6</accession>
<dbReference type="SUPFAM" id="SSF48403">
    <property type="entry name" value="Ankyrin repeat"/>
    <property type="match status" value="1"/>
</dbReference>
<sequence length="118" mass="13010">MWAAEEAYDNVVEMLLARHDLNLHTLDFSGGTALSLATSKGHSAVVELLSEHNHSLTNSSDINEAPEHPLTGAVRPLNHPLNRPPQVPLDLQTLTPPPPNSRSPLRNSCICWNRHNSR</sequence>
<evidence type="ECO:0000256" key="1">
    <source>
        <dbReference type="SAM" id="MobiDB-lite"/>
    </source>
</evidence>
<dbReference type="AlphaFoldDB" id="A0A3N4JAW6"/>